<evidence type="ECO:0000313" key="2">
    <source>
        <dbReference type="Proteomes" id="UP000320762"/>
    </source>
</evidence>
<reference evidence="1 2" key="1">
    <citation type="journal article" date="2019" name="New Phytol.">
        <title>Comparative genomics reveals unique wood-decay strategies and fruiting body development in the Schizophyllaceae.</title>
        <authorList>
            <person name="Almasi E."/>
            <person name="Sahu N."/>
            <person name="Krizsan K."/>
            <person name="Balint B."/>
            <person name="Kovacs G.M."/>
            <person name="Kiss B."/>
            <person name="Cseklye J."/>
            <person name="Drula E."/>
            <person name="Henrissat B."/>
            <person name="Nagy I."/>
            <person name="Chovatia M."/>
            <person name="Adam C."/>
            <person name="LaButti K."/>
            <person name="Lipzen A."/>
            <person name="Riley R."/>
            <person name="Grigoriev I.V."/>
            <person name="Nagy L.G."/>
        </authorList>
    </citation>
    <scope>NUCLEOTIDE SEQUENCE [LARGE SCALE GENOMIC DNA]</scope>
    <source>
        <strain evidence="1 2">NL-1724</strain>
    </source>
</reference>
<organism evidence="1 2">
    <name type="scientific">Schizophyllum amplum</name>
    <dbReference type="NCBI Taxonomy" id="97359"/>
    <lineage>
        <taxon>Eukaryota</taxon>
        <taxon>Fungi</taxon>
        <taxon>Dikarya</taxon>
        <taxon>Basidiomycota</taxon>
        <taxon>Agaricomycotina</taxon>
        <taxon>Agaricomycetes</taxon>
        <taxon>Agaricomycetidae</taxon>
        <taxon>Agaricales</taxon>
        <taxon>Schizophyllaceae</taxon>
        <taxon>Schizophyllum</taxon>
    </lineage>
</organism>
<protein>
    <submittedName>
        <fullName evidence="1">Uncharacterized protein</fullName>
    </submittedName>
</protein>
<proteinExistence type="predicted"/>
<accession>A0A550CWN1</accession>
<name>A0A550CWN1_9AGAR</name>
<sequence>MGGERMRRGALSALCTGMLYALAASVLGALRTKALSSYRSLLGPPVLVHPLRPPNRRQRPLGPCLPPLSMGCQV</sequence>
<dbReference type="AlphaFoldDB" id="A0A550CWN1"/>
<keyword evidence="2" id="KW-1185">Reference proteome</keyword>
<gene>
    <name evidence="1" type="ORF">BD626DRAFT_473250</name>
</gene>
<comment type="caution">
    <text evidence="1">The sequence shown here is derived from an EMBL/GenBank/DDBJ whole genome shotgun (WGS) entry which is preliminary data.</text>
</comment>
<dbReference type="Proteomes" id="UP000320762">
    <property type="component" value="Unassembled WGS sequence"/>
</dbReference>
<evidence type="ECO:0000313" key="1">
    <source>
        <dbReference type="EMBL" id="TRM69194.1"/>
    </source>
</evidence>
<dbReference type="EMBL" id="VDMD01000001">
    <property type="protein sequence ID" value="TRM69194.1"/>
    <property type="molecule type" value="Genomic_DNA"/>
</dbReference>